<accession>A0A5J4Z005</accession>
<organism evidence="7 8">
    <name type="scientific">Porphyridium purpureum</name>
    <name type="common">Red alga</name>
    <name type="synonym">Porphyridium cruentum</name>
    <dbReference type="NCBI Taxonomy" id="35688"/>
    <lineage>
        <taxon>Eukaryota</taxon>
        <taxon>Rhodophyta</taxon>
        <taxon>Bangiophyceae</taxon>
        <taxon>Porphyridiales</taxon>
        <taxon>Porphyridiaceae</taxon>
        <taxon>Porphyridium</taxon>
    </lineage>
</organism>
<keyword evidence="5" id="KW-0812">Transmembrane</keyword>
<keyword evidence="8" id="KW-1185">Reference proteome</keyword>
<dbReference type="GO" id="GO:0006508">
    <property type="term" value="P:proteolysis"/>
    <property type="evidence" value="ECO:0007669"/>
    <property type="project" value="InterPro"/>
</dbReference>
<dbReference type="Proteomes" id="UP000324585">
    <property type="component" value="Unassembled WGS sequence"/>
</dbReference>
<dbReference type="OMA" id="WENQFYD"/>
<evidence type="ECO:0000256" key="2">
    <source>
        <dbReference type="ARBA" id="ARBA00005988"/>
    </source>
</evidence>
<evidence type="ECO:0000256" key="1">
    <source>
        <dbReference type="ARBA" id="ARBA00001947"/>
    </source>
</evidence>
<gene>
    <name evidence="7" type="ORF">FVE85_0940</name>
</gene>
<evidence type="ECO:0000313" key="8">
    <source>
        <dbReference type="Proteomes" id="UP000324585"/>
    </source>
</evidence>
<comment type="similarity">
    <text evidence="2 3">Belongs to the peptidase M14 family.</text>
</comment>
<reference evidence="8" key="1">
    <citation type="journal article" date="2019" name="Nat. Commun.">
        <title>Expansion of phycobilisome linker gene families in mesophilic red algae.</title>
        <authorList>
            <person name="Lee J."/>
            <person name="Kim D."/>
            <person name="Bhattacharya D."/>
            <person name="Yoon H.S."/>
        </authorList>
    </citation>
    <scope>NUCLEOTIDE SEQUENCE [LARGE SCALE GENOMIC DNA]</scope>
    <source>
        <strain evidence="8">CCMP 1328</strain>
    </source>
</reference>
<keyword evidence="5" id="KW-0472">Membrane</keyword>
<keyword evidence="7" id="KW-0378">Hydrolase</keyword>
<feature type="transmembrane region" description="Helical" evidence="5">
    <location>
        <begin position="623"/>
        <end position="645"/>
    </location>
</feature>
<keyword evidence="5" id="KW-1133">Transmembrane helix</keyword>
<dbReference type="PROSITE" id="PS52035">
    <property type="entry name" value="PEPTIDASE_M14"/>
    <property type="match status" value="1"/>
</dbReference>
<dbReference type="PANTHER" id="PTHR11705">
    <property type="entry name" value="PROTEASE FAMILY M14 CARBOXYPEPTIDASE A,B"/>
    <property type="match status" value="1"/>
</dbReference>
<evidence type="ECO:0000256" key="3">
    <source>
        <dbReference type="PROSITE-ProRule" id="PRU01379"/>
    </source>
</evidence>
<evidence type="ECO:0000256" key="5">
    <source>
        <dbReference type="SAM" id="Phobius"/>
    </source>
</evidence>
<feature type="active site" description="Proton donor/acceptor" evidence="3">
    <location>
        <position position="335"/>
    </location>
</feature>
<keyword evidence="7" id="KW-0645">Protease</keyword>
<dbReference type="SMART" id="SM00631">
    <property type="entry name" value="Zn_pept"/>
    <property type="match status" value="1"/>
</dbReference>
<keyword evidence="7" id="KW-0121">Carboxypeptidase</keyword>
<protein>
    <submittedName>
        <fullName evidence="7">Carboxypeptidase D</fullName>
    </submittedName>
</protein>
<sequence>MQVSARDGGVRAYGRKSPSRAAAAVVGVALVVLAAAAAGLACAKDDTAFRYRTYAEIVQTLRNTSAANLAILKLDDAQSRFRIGTAGQCEEFVGSSFSDGVTEPVECKQYYVTLTNHATWSQDKTRPQMLISGELHGNERVGPHVSVELILMMVKMYALGEGEDSTEVSRWIRYLIDHRVLVIMPMANAVGFEMNHREEVQDNGHSFDPNRDFPFNQKTSACMQTFAARAINELFRAHMFQLMITFHGGTNVIGYEWGDYGHCSETGACEMAPDHALMDAIGARMKQTAGPAGTYEREYTLGSMGSTVYPVNGGMEDWAYGASWTGDEIQCNPVESSSTYAPKKTARDPALHRCVTYLVETGDQKIPDEGSLGTADAILVKGGTGDGHIPRNIRLSIAALDALQPYARVVGSNMEEMLNGRAAKFTLRIVPGGLFTLDAAYLQWSTTKSAKMVQSGATDVLYSDERLQFVGSDGSVFPQRVLEFDFFAPLPLDSPIYFRAVVLADSKLVSNDSQSHLAGARSKEDWSFSANSFAVHSSAAFVSATHMISFTSSGAYLMEQVASDPGWGFDGDLYANDPSGGAGNGARWAGVDKAEGNDDEEEGDLAGTSDPMKSMTHPQLLKLFGIIFGCIAAAALIVVGLIWVLRTLRKRAAAARGGDRAQEMETLSAWEWSEGSSENEEV</sequence>
<dbReference type="GO" id="GO:0004181">
    <property type="term" value="F:metallocarboxypeptidase activity"/>
    <property type="evidence" value="ECO:0007669"/>
    <property type="project" value="InterPro"/>
</dbReference>
<feature type="region of interest" description="Disordered" evidence="4">
    <location>
        <begin position="584"/>
        <end position="611"/>
    </location>
</feature>
<dbReference type="OrthoDB" id="10249045at2759"/>
<dbReference type="SUPFAM" id="SSF53187">
    <property type="entry name" value="Zn-dependent exopeptidases"/>
    <property type="match status" value="1"/>
</dbReference>
<dbReference type="Pfam" id="PF00246">
    <property type="entry name" value="Peptidase_M14"/>
    <property type="match status" value="1"/>
</dbReference>
<feature type="domain" description="Peptidase M14" evidence="6">
    <location>
        <begin position="50"/>
        <end position="365"/>
    </location>
</feature>
<dbReference type="GO" id="GO:0008270">
    <property type="term" value="F:zinc ion binding"/>
    <property type="evidence" value="ECO:0007669"/>
    <property type="project" value="InterPro"/>
</dbReference>
<comment type="caution">
    <text evidence="7">The sequence shown here is derived from an EMBL/GenBank/DDBJ whole genome shotgun (WGS) entry which is preliminary data.</text>
</comment>
<name>A0A5J4Z005_PORPP</name>
<dbReference type="AlphaFoldDB" id="A0A5J4Z005"/>
<dbReference type="Gene3D" id="3.40.630.10">
    <property type="entry name" value="Zn peptidases"/>
    <property type="match status" value="1"/>
</dbReference>
<dbReference type="EMBL" id="VRMN01000002">
    <property type="protein sequence ID" value="KAA8497211.1"/>
    <property type="molecule type" value="Genomic_DNA"/>
</dbReference>
<evidence type="ECO:0000313" key="7">
    <source>
        <dbReference type="EMBL" id="KAA8497211.1"/>
    </source>
</evidence>
<feature type="transmembrane region" description="Helical" evidence="5">
    <location>
        <begin position="21"/>
        <end position="41"/>
    </location>
</feature>
<evidence type="ECO:0000256" key="4">
    <source>
        <dbReference type="SAM" id="MobiDB-lite"/>
    </source>
</evidence>
<dbReference type="InterPro" id="IPR000834">
    <property type="entry name" value="Peptidase_M14"/>
</dbReference>
<evidence type="ECO:0000259" key="6">
    <source>
        <dbReference type="PROSITE" id="PS52035"/>
    </source>
</evidence>
<proteinExistence type="inferred from homology"/>
<dbReference type="PANTHER" id="PTHR11705:SF138">
    <property type="entry name" value="PEPTIDASE M14 CARBOXYPEPTIDASE A DOMAIN-CONTAINING PROTEIN"/>
    <property type="match status" value="1"/>
</dbReference>
<dbReference type="GO" id="GO:0005615">
    <property type="term" value="C:extracellular space"/>
    <property type="evidence" value="ECO:0007669"/>
    <property type="project" value="TreeGrafter"/>
</dbReference>
<comment type="cofactor">
    <cofactor evidence="1">
        <name>Zn(2+)</name>
        <dbReference type="ChEBI" id="CHEBI:29105"/>
    </cofactor>
</comment>